<protein>
    <submittedName>
        <fullName evidence="1">Uncharacterized protein</fullName>
    </submittedName>
</protein>
<dbReference type="AlphaFoldDB" id="A0A0K2TJH8"/>
<reference evidence="1" key="1">
    <citation type="submission" date="2014-05" db="EMBL/GenBank/DDBJ databases">
        <authorList>
            <person name="Chronopoulou M."/>
        </authorList>
    </citation>
    <scope>NUCLEOTIDE SEQUENCE</scope>
    <source>
        <tissue evidence="1">Whole organism</tissue>
    </source>
</reference>
<organism evidence="1">
    <name type="scientific">Lepeophtheirus salmonis</name>
    <name type="common">Salmon louse</name>
    <name type="synonym">Caligus salmonis</name>
    <dbReference type="NCBI Taxonomy" id="72036"/>
    <lineage>
        <taxon>Eukaryota</taxon>
        <taxon>Metazoa</taxon>
        <taxon>Ecdysozoa</taxon>
        <taxon>Arthropoda</taxon>
        <taxon>Crustacea</taxon>
        <taxon>Multicrustacea</taxon>
        <taxon>Hexanauplia</taxon>
        <taxon>Copepoda</taxon>
        <taxon>Siphonostomatoida</taxon>
        <taxon>Caligidae</taxon>
        <taxon>Lepeophtheirus</taxon>
    </lineage>
</organism>
<evidence type="ECO:0000313" key="1">
    <source>
        <dbReference type="EMBL" id="CDW25671.1"/>
    </source>
</evidence>
<proteinExistence type="predicted"/>
<sequence>MPPIYCGYGGNPVGVLGTKNLRVQIENLGTFQWKFIVVSRGCLILGADFPHFYKINIDLFNRKMFLMIHVSFQNHQKTKGFNFNSLKFSLIKNSLNPTQLMELNIIKLLKLRVLPALQNPANWMVLNSILLKTKLMDLYRRE</sequence>
<name>A0A0K2TJH8_LEPSM</name>
<accession>A0A0K2TJH8</accession>
<dbReference type="EMBL" id="HACA01008310">
    <property type="protein sequence ID" value="CDW25671.1"/>
    <property type="molecule type" value="Transcribed_RNA"/>
</dbReference>